<comment type="caution">
    <text evidence="2">The sequence shown here is derived from an EMBL/GenBank/DDBJ whole genome shotgun (WGS) entry which is preliminary data.</text>
</comment>
<accession>A0A5B7EUW3</accession>
<proteinExistence type="predicted"/>
<evidence type="ECO:0000313" key="3">
    <source>
        <dbReference type="Proteomes" id="UP000324222"/>
    </source>
</evidence>
<evidence type="ECO:0000256" key="1">
    <source>
        <dbReference type="SAM" id="MobiDB-lite"/>
    </source>
</evidence>
<organism evidence="2 3">
    <name type="scientific">Portunus trituberculatus</name>
    <name type="common">Swimming crab</name>
    <name type="synonym">Neptunus trituberculatus</name>
    <dbReference type="NCBI Taxonomy" id="210409"/>
    <lineage>
        <taxon>Eukaryota</taxon>
        <taxon>Metazoa</taxon>
        <taxon>Ecdysozoa</taxon>
        <taxon>Arthropoda</taxon>
        <taxon>Crustacea</taxon>
        <taxon>Multicrustacea</taxon>
        <taxon>Malacostraca</taxon>
        <taxon>Eumalacostraca</taxon>
        <taxon>Eucarida</taxon>
        <taxon>Decapoda</taxon>
        <taxon>Pleocyemata</taxon>
        <taxon>Brachyura</taxon>
        <taxon>Eubrachyura</taxon>
        <taxon>Portunoidea</taxon>
        <taxon>Portunidae</taxon>
        <taxon>Portuninae</taxon>
        <taxon>Portunus</taxon>
    </lineage>
</organism>
<gene>
    <name evidence="2" type="ORF">E2C01_029552</name>
</gene>
<protein>
    <submittedName>
        <fullName evidence="2">Uncharacterized protein</fullName>
    </submittedName>
</protein>
<sequence length="115" mass="12698">MNKLKAIRSEWMAITGAWEKWIMRRMREKSGSTGLTGGCTSAFDSLDKRRTRLFKGLLRPAARGGAPSQPPHVSPPSYCESRYLVGVAKLQLLTTDSPPAPPTTTHPKGLLAHRR</sequence>
<dbReference type="AlphaFoldDB" id="A0A5B7EUW3"/>
<evidence type="ECO:0000313" key="2">
    <source>
        <dbReference type="EMBL" id="MPC36104.1"/>
    </source>
</evidence>
<reference evidence="2 3" key="1">
    <citation type="submission" date="2019-05" db="EMBL/GenBank/DDBJ databases">
        <title>Another draft genome of Portunus trituberculatus and its Hox gene families provides insights of decapod evolution.</title>
        <authorList>
            <person name="Jeong J.-H."/>
            <person name="Song I."/>
            <person name="Kim S."/>
            <person name="Choi T."/>
            <person name="Kim D."/>
            <person name="Ryu S."/>
            <person name="Kim W."/>
        </authorList>
    </citation>
    <scope>NUCLEOTIDE SEQUENCE [LARGE SCALE GENOMIC DNA]</scope>
    <source>
        <tissue evidence="2">Muscle</tissue>
    </source>
</reference>
<dbReference type="Proteomes" id="UP000324222">
    <property type="component" value="Unassembled WGS sequence"/>
</dbReference>
<name>A0A5B7EUW3_PORTR</name>
<dbReference type="EMBL" id="VSRR010003427">
    <property type="protein sequence ID" value="MPC36104.1"/>
    <property type="molecule type" value="Genomic_DNA"/>
</dbReference>
<keyword evidence="3" id="KW-1185">Reference proteome</keyword>
<feature type="region of interest" description="Disordered" evidence="1">
    <location>
        <begin position="94"/>
        <end position="115"/>
    </location>
</feature>